<evidence type="ECO:0000313" key="3">
    <source>
        <dbReference type="Proteomes" id="UP001551582"/>
    </source>
</evidence>
<feature type="compositionally biased region" description="Low complexity" evidence="1">
    <location>
        <begin position="169"/>
        <end position="186"/>
    </location>
</feature>
<dbReference type="Proteomes" id="UP001551582">
    <property type="component" value="Unassembled WGS sequence"/>
</dbReference>
<evidence type="ECO:0000313" key="2">
    <source>
        <dbReference type="EMBL" id="MEU9350945.1"/>
    </source>
</evidence>
<dbReference type="InterPro" id="IPR036388">
    <property type="entry name" value="WH-like_DNA-bd_sf"/>
</dbReference>
<feature type="region of interest" description="Disordered" evidence="1">
    <location>
        <begin position="341"/>
        <end position="370"/>
    </location>
</feature>
<feature type="compositionally biased region" description="Basic and acidic residues" evidence="1">
    <location>
        <begin position="341"/>
        <end position="355"/>
    </location>
</feature>
<comment type="caution">
    <text evidence="2">The sequence shown here is derived from an EMBL/GenBank/DDBJ whole genome shotgun (WGS) entry which is preliminary data.</text>
</comment>
<accession>A0ABV3E1B9</accession>
<feature type="region of interest" description="Disordered" evidence="1">
    <location>
        <begin position="141"/>
        <end position="255"/>
    </location>
</feature>
<proteinExistence type="predicted"/>
<feature type="compositionally biased region" description="Low complexity" evidence="1">
    <location>
        <begin position="215"/>
        <end position="225"/>
    </location>
</feature>
<feature type="compositionally biased region" description="Basic and acidic residues" evidence="1">
    <location>
        <begin position="144"/>
        <end position="162"/>
    </location>
</feature>
<dbReference type="SUPFAM" id="SSF46785">
    <property type="entry name" value="Winged helix' DNA-binding domain"/>
    <property type="match status" value="1"/>
</dbReference>
<reference evidence="2 3" key="1">
    <citation type="submission" date="2024-06" db="EMBL/GenBank/DDBJ databases">
        <title>The Natural Products Discovery Center: Release of the First 8490 Sequenced Strains for Exploring Actinobacteria Biosynthetic Diversity.</title>
        <authorList>
            <person name="Kalkreuter E."/>
            <person name="Kautsar S.A."/>
            <person name="Yang D."/>
            <person name="Bader C.D."/>
            <person name="Teijaro C.N."/>
            <person name="Fluegel L."/>
            <person name="Davis C.M."/>
            <person name="Simpson J.R."/>
            <person name="Lauterbach L."/>
            <person name="Steele A.D."/>
            <person name="Gui C."/>
            <person name="Meng S."/>
            <person name="Li G."/>
            <person name="Viehrig K."/>
            <person name="Ye F."/>
            <person name="Su P."/>
            <person name="Kiefer A.F."/>
            <person name="Nichols A."/>
            <person name="Cepeda A.J."/>
            <person name="Yan W."/>
            <person name="Fan B."/>
            <person name="Jiang Y."/>
            <person name="Adhikari A."/>
            <person name="Zheng C.-J."/>
            <person name="Schuster L."/>
            <person name="Cowan T.M."/>
            <person name="Smanski M.J."/>
            <person name="Chevrette M.G."/>
            <person name="De Carvalho L.P.S."/>
            <person name="Shen B."/>
        </authorList>
    </citation>
    <scope>NUCLEOTIDE SEQUENCE [LARGE SCALE GENOMIC DNA]</scope>
    <source>
        <strain evidence="2 3">NPDC048274</strain>
    </source>
</reference>
<evidence type="ECO:0000256" key="1">
    <source>
        <dbReference type="SAM" id="MobiDB-lite"/>
    </source>
</evidence>
<dbReference type="Pfam" id="PF13412">
    <property type="entry name" value="HTH_24"/>
    <property type="match status" value="1"/>
</dbReference>
<keyword evidence="3" id="KW-1185">Reference proteome</keyword>
<gene>
    <name evidence="2" type="ORF">AB0D65_07955</name>
</gene>
<protein>
    <submittedName>
        <fullName evidence="2">Winged helix-turn-helix domain-containing protein</fullName>
    </submittedName>
</protein>
<dbReference type="Gene3D" id="1.10.10.10">
    <property type="entry name" value="Winged helix-like DNA-binding domain superfamily/Winged helix DNA-binding domain"/>
    <property type="match status" value="1"/>
</dbReference>
<feature type="compositionally biased region" description="Low complexity" evidence="1">
    <location>
        <begin position="356"/>
        <end position="370"/>
    </location>
</feature>
<dbReference type="EMBL" id="JBEZLS010000004">
    <property type="protein sequence ID" value="MEU9350945.1"/>
    <property type="molecule type" value="Genomic_DNA"/>
</dbReference>
<feature type="region of interest" description="Disordered" evidence="1">
    <location>
        <begin position="82"/>
        <end position="109"/>
    </location>
</feature>
<feature type="compositionally biased region" description="Basic and acidic residues" evidence="1">
    <location>
        <begin position="97"/>
        <end position="109"/>
    </location>
</feature>
<dbReference type="RefSeq" id="WP_359977614.1">
    <property type="nucleotide sequence ID" value="NZ_JBEZLS010000004.1"/>
</dbReference>
<sequence length="370" mass="40055">MHRLQAAVLRGQRFIDVRYVDGSPVDLFLQSVKANTRHGLPLTLKDRKAAVARILTSHPHLSDRAIAAIAGVSPKTVGAARARRAPADSTAQPHTRVGRDGRARPVDIPQRREKVLALLSEQPGITLREVAEQAGVSISTVHRMRQELRQSSDGGRRPESTVREGAGAGTVPPGTGEGRPGTPDGTWPLKASLSPEDFRESAHSEGASDPDWTHPAPSAASSSPAQEPDTRLSPPARPGVSVTIPRRDARLPSVPDPQNWLPYDARSRIRAMRTLANDPSVRFTDGGRALLRWLNGQAQQLAAGERMLDAVPPHCVQAVADIASHYAKEWERLAETLRQTDRLTRPCRPAQREARPPAVAPSSARHASLS</sequence>
<organism evidence="2 3">
    <name type="scientific">Streptomyces griseoloalbus</name>
    <dbReference type="NCBI Taxonomy" id="67303"/>
    <lineage>
        <taxon>Bacteria</taxon>
        <taxon>Bacillati</taxon>
        <taxon>Actinomycetota</taxon>
        <taxon>Actinomycetes</taxon>
        <taxon>Kitasatosporales</taxon>
        <taxon>Streptomycetaceae</taxon>
        <taxon>Streptomyces</taxon>
    </lineage>
</organism>
<name>A0ABV3E1B9_9ACTN</name>
<dbReference type="InterPro" id="IPR036390">
    <property type="entry name" value="WH_DNA-bd_sf"/>
</dbReference>